<gene>
    <name evidence="1" type="ORF">BV25DRAFT_1900931</name>
</gene>
<protein>
    <submittedName>
        <fullName evidence="1">Uncharacterized protein</fullName>
    </submittedName>
</protein>
<sequence length="799" mass="86429">MSSSAWLDNSASSDDSVFFAPSGNIYSRSSEDTLDINDIPALDKYDSIITESLTLDSLSSADFVSRGVPRLPCCPSKKRTRSVLLSLASSLVIPKNGRRRRKHPSVLISRPTPERLRTVAQLKPAFDAWMAAILQVEPPDSIPWSPTPDLPVPVWTPEGSFFPPSYLKSCLRELHRHAPSPTLSNTAEASTLLDVKQRDPQQERRIQRRASYHPQTQQKTAVVLETKANIASHGKGKLRRWSVSVPASYMNAELAERRLELQRLEACMRGDVAQLDANVALLSEEMKSLVPEIKVSTSTATLPFSVLSAPSSPGNPLPLAVRRGQKVPAALALRRPKPGDIDLYPGIPTAFLGSPTNYSPDFQVAHEFASTIGVGDMVESLRSKVASFKPVTPHDERVQEILSPLSSNTPLSTASSNSALSEDEWGFAQDLLTKYGDKITSKMPNMPARPSARKSLGSRLEKDTPKSGKSKPPLSSPGPPRATVSKDRPKSIPAARGMTTQRTPRRPMEAKAISGRPVSGRPVPRSLVRPSPTSTPCSQRAKSVTSSNTPVLPDRPPLQPVTPMALPAIKPCLSPSKPKKIQGILKHAKSVRFAAPPEKEDVPPSLAQPPATLPRTAVKVKEAPAARQPSPLRECFAVNELEHAVKDVQFSTDGTTKAHTEGPNSRRQSHPALSSPRLSGGSPLDANDKAVAPSFHLPTGHLNATVENTPPTPSSASDTSSPPKSPRTRKSLALLFPDRDREKDKENKALPFRMSLGATPKHRRNENAGRRGSDAGTPRGVGSGRLSTPLKSIFGRLRA</sequence>
<dbReference type="EMBL" id="MU277217">
    <property type="protein sequence ID" value="KAI0060705.1"/>
    <property type="molecule type" value="Genomic_DNA"/>
</dbReference>
<organism evidence="1 2">
    <name type="scientific">Artomyces pyxidatus</name>
    <dbReference type="NCBI Taxonomy" id="48021"/>
    <lineage>
        <taxon>Eukaryota</taxon>
        <taxon>Fungi</taxon>
        <taxon>Dikarya</taxon>
        <taxon>Basidiomycota</taxon>
        <taxon>Agaricomycotina</taxon>
        <taxon>Agaricomycetes</taxon>
        <taxon>Russulales</taxon>
        <taxon>Auriscalpiaceae</taxon>
        <taxon>Artomyces</taxon>
    </lineage>
</organism>
<name>A0ACB8SXM9_9AGAM</name>
<evidence type="ECO:0000313" key="1">
    <source>
        <dbReference type="EMBL" id="KAI0060705.1"/>
    </source>
</evidence>
<proteinExistence type="predicted"/>
<reference evidence="1" key="2">
    <citation type="journal article" date="2022" name="New Phytol.">
        <title>Evolutionary transition to the ectomycorrhizal habit in the genomes of a hyperdiverse lineage of mushroom-forming fungi.</title>
        <authorList>
            <person name="Looney B."/>
            <person name="Miyauchi S."/>
            <person name="Morin E."/>
            <person name="Drula E."/>
            <person name="Courty P.E."/>
            <person name="Kohler A."/>
            <person name="Kuo A."/>
            <person name="LaButti K."/>
            <person name="Pangilinan J."/>
            <person name="Lipzen A."/>
            <person name="Riley R."/>
            <person name="Andreopoulos W."/>
            <person name="He G."/>
            <person name="Johnson J."/>
            <person name="Nolan M."/>
            <person name="Tritt A."/>
            <person name="Barry K.W."/>
            <person name="Grigoriev I.V."/>
            <person name="Nagy L.G."/>
            <person name="Hibbett D."/>
            <person name="Henrissat B."/>
            <person name="Matheny P.B."/>
            <person name="Labbe J."/>
            <person name="Martin F.M."/>
        </authorList>
    </citation>
    <scope>NUCLEOTIDE SEQUENCE</scope>
    <source>
        <strain evidence="1">HHB10654</strain>
    </source>
</reference>
<keyword evidence="2" id="KW-1185">Reference proteome</keyword>
<accession>A0ACB8SXM9</accession>
<dbReference type="Proteomes" id="UP000814140">
    <property type="component" value="Unassembled WGS sequence"/>
</dbReference>
<comment type="caution">
    <text evidence="1">The sequence shown here is derived from an EMBL/GenBank/DDBJ whole genome shotgun (WGS) entry which is preliminary data.</text>
</comment>
<reference evidence="1" key="1">
    <citation type="submission" date="2021-03" db="EMBL/GenBank/DDBJ databases">
        <authorList>
            <consortium name="DOE Joint Genome Institute"/>
            <person name="Ahrendt S."/>
            <person name="Looney B.P."/>
            <person name="Miyauchi S."/>
            <person name="Morin E."/>
            <person name="Drula E."/>
            <person name="Courty P.E."/>
            <person name="Chicoki N."/>
            <person name="Fauchery L."/>
            <person name="Kohler A."/>
            <person name="Kuo A."/>
            <person name="Labutti K."/>
            <person name="Pangilinan J."/>
            <person name="Lipzen A."/>
            <person name="Riley R."/>
            <person name="Andreopoulos W."/>
            <person name="He G."/>
            <person name="Johnson J."/>
            <person name="Barry K.W."/>
            <person name="Grigoriev I.V."/>
            <person name="Nagy L."/>
            <person name="Hibbett D."/>
            <person name="Henrissat B."/>
            <person name="Matheny P.B."/>
            <person name="Labbe J."/>
            <person name="Martin F."/>
        </authorList>
    </citation>
    <scope>NUCLEOTIDE SEQUENCE</scope>
    <source>
        <strain evidence="1">HHB10654</strain>
    </source>
</reference>
<evidence type="ECO:0000313" key="2">
    <source>
        <dbReference type="Proteomes" id="UP000814140"/>
    </source>
</evidence>